<dbReference type="VEuPathDB" id="FungiDB:SCHCODRAFT_02520181"/>
<name>D8QJQ7_SCHCM</name>
<dbReference type="STRING" id="578458.D8QJQ7"/>
<dbReference type="EMBL" id="GL377315">
    <property type="protein sequence ID" value="EFI91851.1"/>
    <property type="molecule type" value="Genomic_DNA"/>
</dbReference>
<proteinExistence type="predicted"/>
<feature type="compositionally biased region" description="Polar residues" evidence="1">
    <location>
        <begin position="214"/>
        <end position="232"/>
    </location>
</feature>
<protein>
    <submittedName>
        <fullName evidence="2">Uncharacterized protein</fullName>
    </submittedName>
</protein>
<organism evidence="3">
    <name type="scientific">Schizophyllum commune (strain H4-8 / FGSC 9210)</name>
    <name type="common">Split gill fungus</name>
    <dbReference type="NCBI Taxonomy" id="578458"/>
    <lineage>
        <taxon>Eukaryota</taxon>
        <taxon>Fungi</taxon>
        <taxon>Dikarya</taxon>
        <taxon>Basidiomycota</taxon>
        <taxon>Agaricomycotina</taxon>
        <taxon>Agaricomycetes</taxon>
        <taxon>Agaricomycetidae</taxon>
        <taxon>Agaricales</taxon>
        <taxon>Schizophyllaceae</taxon>
        <taxon>Schizophyllum</taxon>
    </lineage>
</organism>
<evidence type="ECO:0000313" key="3">
    <source>
        <dbReference type="Proteomes" id="UP000007431"/>
    </source>
</evidence>
<sequence>MPPGAMAPYPPTGGGPGAGAANDQSLGNPWQDMPSGHQHTISSVSSNAGLAYMASDDEPDHRDHVKFDGATTDMDSGVRSSLHDPRSDAAPPVSNSPKRVPPPPLHPADEEAMLNAAAAREVERELNALHFSPPPSDASVSLASDVPQLPPVAPLSTASPCVPPAPLRTSGDSNGPGSRRASMDKSAYSVAGRRASASLDAAPHSPVDAPPTYTPAQTYAHSQRESLSLSTD</sequence>
<dbReference type="OrthoDB" id="10493324at2759"/>
<dbReference type="KEGG" id="scm:SCHCO_02520181"/>
<dbReference type="Proteomes" id="UP000007431">
    <property type="component" value="Unassembled WGS sequence"/>
</dbReference>
<gene>
    <name evidence="2" type="ORF">SCHCODRAFT_86181</name>
</gene>
<dbReference type="InParanoid" id="D8QJQ7"/>
<feature type="non-terminal residue" evidence="2">
    <location>
        <position position="232"/>
    </location>
</feature>
<accession>D8QJQ7</accession>
<feature type="compositionally biased region" description="Pro residues" evidence="1">
    <location>
        <begin position="1"/>
        <end position="13"/>
    </location>
</feature>
<feature type="region of interest" description="Disordered" evidence="1">
    <location>
        <begin position="125"/>
        <end position="232"/>
    </location>
</feature>
<evidence type="ECO:0000256" key="1">
    <source>
        <dbReference type="SAM" id="MobiDB-lite"/>
    </source>
</evidence>
<dbReference type="GeneID" id="9593698"/>
<dbReference type="AlphaFoldDB" id="D8QJQ7"/>
<evidence type="ECO:0000313" key="2">
    <source>
        <dbReference type="EMBL" id="EFI91851.1"/>
    </source>
</evidence>
<dbReference type="HOGENOM" id="CLU_1197382_0_0_1"/>
<feature type="compositionally biased region" description="Polar residues" evidence="1">
    <location>
        <begin position="37"/>
        <end position="48"/>
    </location>
</feature>
<keyword evidence="3" id="KW-1185">Reference proteome</keyword>
<feature type="region of interest" description="Disordered" evidence="1">
    <location>
        <begin position="1"/>
        <end position="111"/>
    </location>
</feature>
<reference evidence="2 3" key="1">
    <citation type="journal article" date="2010" name="Nat. Biotechnol.">
        <title>Genome sequence of the model mushroom Schizophyllum commune.</title>
        <authorList>
            <person name="Ohm R.A."/>
            <person name="de Jong J.F."/>
            <person name="Lugones L.G."/>
            <person name="Aerts A."/>
            <person name="Kothe E."/>
            <person name="Stajich J.E."/>
            <person name="de Vries R.P."/>
            <person name="Record E."/>
            <person name="Levasseur A."/>
            <person name="Baker S.E."/>
            <person name="Bartholomew K.A."/>
            <person name="Coutinho P.M."/>
            <person name="Erdmann S."/>
            <person name="Fowler T.J."/>
            <person name="Gathman A.C."/>
            <person name="Lombard V."/>
            <person name="Henrissat B."/>
            <person name="Knabe N."/>
            <person name="Kuees U."/>
            <person name="Lilly W.W."/>
            <person name="Lindquist E."/>
            <person name="Lucas S."/>
            <person name="Magnuson J.K."/>
            <person name="Piumi F."/>
            <person name="Raudaskoski M."/>
            <person name="Salamov A."/>
            <person name="Schmutz J."/>
            <person name="Schwarze F.W.M.R."/>
            <person name="vanKuyk P.A."/>
            <person name="Horton J.S."/>
            <person name="Grigoriev I.V."/>
            <person name="Woesten H.A.B."/>
        </authorList>
    </citation>
    <scope>NUCLEOTIDE SEQUENCE [LARGE SCALE GENOMIC DNA]</scope>
    <source>
        <strain evidence="3">H4-8 / FGSC 9210</strain>
    </source>
</reference>